<keyword evidence="9" id="KW-1185">Reference proteome</keyword>
<keyword evidence="4 7" id="KW-0560">Oxidoreductase</keyword>
<dbReference type="FunFam" id="1.10.630.10:FF:000018">
    <property type="entry name" value="Cytochrome P450 monooxygenase"/>
    <property type="match status" value="1"/>
</dbReference>
<dbReference type="AlphaFoldDB" id="F8JNV6"/>
<dbReference type="PROSITE" id="PS00086">
    <property type="entry name" value="CYTOCHROME_P450"/>
    <property type="match status" value="1"/>
</dbReference>
<dbReference type="Pfam" id="PF00067">
    <property type="entry name" value="p450"/>
    <property type="match status" value="1"/>
</dbReference>
<keyword evidence="5 7" id="KW-0408">Iron</keyword>
<dbReference type="CDD" id="cd11030">
    <property type="entry name" value="CYP105-like"/>
    <property type="match status" value="1"/>
</dbReference>
<dbReference type="InterPro" id="IPR036396">
    <property type="entry name" value="Cyt_P450_sf"/>
</dbReference>
<dbReference type="eggNOG" id="COG2124">
    <property type="taxonomic scope" value="Bacteria"/>
</dbReference>
<gene>
    <name evidence="8" type="ordered locus">SCATT_03170</name>
</gene>
<dbReference type="PRINTS" id="PR00385">
    <property type="entry name" value="P450"/>
</dbReference>
<reference evidence="9" key="1">
    <citation type="submission" date="2011-12" db="EMBL/GenBank/DDBJ databases">
        <title>Complete genome sequence of Streptomyces cattleya strain DSM 46488.</title>
        <authorList>
            <person name="Ou H.-Y."/>
            <person name="Li P."/>
            <person name="Zhao C."/>
            <person name="O'Hagan D."/>
            <person name="Deng Z."/>
        </authorList>
    </citation>
    <scope>NUCLEOTIDE SEQUENCE [LARGE SCALE GENOMIC DNA]</scope>
    <source>
        <strain evidence="9">ATCC 35852 / DSM 46488 / JCM 4925 / NBRC 14057 / NRRL 8057</strain>
    </source>
</reference>
<dbReference type="GO" id="GO:0020037">
    <property type="term" value="F:heme binding"/>
    <property type="evidence" value="ECO:0007669"/>
    <property type="project" value="InterPro"/>
</dbReference>
<accession>G8WMW9</accession>
<dbReference type="InterPro" id="IPR001128">
    <property type="entry name" value="Cyt_P450"/>
</dbReference>
<dbReference type="Gene3D" id="1.10.630.10">
    <property type="entry name" value="Cytochrome P450"/>
    <property type="match status" value="1"/>
</dbReference>
<keyword evidence="3 7" id="KW-0479">Metal-binding</keyword>
<dbReference type="PANTHER" id="PTHR46696">
    <property type="entry name" value="P450, PUTATIVE (EUROFUNG)-RELATED"/>
    <property type="match status" value="1"/>
</dbReference>
<evidence type="ECO:0000256" key="2">
    <source>
        <dbReference type="ARBA" id="ARBA00022617"/>
    </source>
</evidence>
<dbReference type="EMBL" id="CP003219">
    <property type="protein sequence ID" value="AEW92688.1"/>
    <property type="molecule type" value="Genomic_DNA"/>
</dbReference>
<dbReference type="Proteomes" id="UP000007842">
    <property type="component" value="Chromosome"/>
</dbReference>
<keyword evidence="2 7" id="KW-0349">Heme</keyword>
<evidence type="ECO:0000313" key="8">
    <source>
        <dbReference type="EMBL" id="AEW92688.1"/>
    </source>
</evidence>
<evidence type="ECO:0000256" key="1">
    <source>
        <dbReference type="ARBA" id="ARBA00010617"/>
    </source>
</evidence>
<organism evidence="8 9">
    <name type="scientific">Streptantibioticus cattleyicolor (strain ATCC 35852 / DSM 46488 / JCM 4925 / NBRC 14057 / NRRL 8057)</name>
    <name type="common">Streptomyces cattleya</name>
    <dbReference type="NCBI Taxonomy" id="1003195"/>
    <lineage>
        <taxon>Bacteria</taxon>
        <taxon>Bacillati</taxon>
        <taxon>Actinomycetota</taxon>
        <taxon>Actinomycetes</taxon>
        <taxon>Kitasatosporales</taxon>
        <taxon>Streptomycetaceae</taxon>
        <taxon>Streptantibioticus</taxon>
    </lineage>
</organism>
<dbReference type="KEGG" id="scy:SCATT_03170"/>
<evidence type="ECO:0000256" key="7">
    <source>
        <dbReference type="RuleBase" id="RU000461"/>
    </source>
</evidence>
<dbReference type="SUPFAM" id="SSF48264">
    <property type="entry name" value="Cytochrome P450"/>
    <property type="match status" value="1"/>
</dbReference>
<dbReference type="OrthoDB" id="3664945at2"/>
<dbReference type="PATRIC" id="fig|1003195.11.peg.1950"/>
<evidence type="ECO:0000313" key="9">
    <source>
        <dbReference type="Proteomes" id="UP000007842"/>
    </source>
</evidence>
<dbReference type="InterPro" id="IPR017972">
    <property type="entry name" value="Cyt_P450_CS"/>
</dbReference>
<dbReference type="STRING" id="1003195.SCATT_03170"/>
<dbReference type="KEGG" id="sct:SCAT_0307"/>
<dbReference type="RefSeq" id="WP_014141083.1">
    <property type="nucleotide sequence ID" value="NC_016111.1"/>
</dbReference>
<evidence type="ECO:0000256" key="3">
    <source>
        <dbReference type="ARBA" id="ARBA00022723"/>
    </source>
</evidence>
<sequence>MTITHPGSTFSVPAAKSGGCPFDPPPAYQRARDEQPVTRVTLWDGSQCWLVTRHQDIREALRDRRLSSEADRPGFPFITPNRRALASDRRGNTSFIRMDDPEHARLRKMLTPDFMIKKTETLRPRIQEIVDDFLDRMIAKGAPADLVADFALPIPSLVICLLLGVDYADHEFFQERSRIMLHNNTTPEQVAEARDDLLDYLGDLAAAKRARPDDSIIGKLAARPELSHDEVASMGLLLLIAGHETTANMTALGTLALLRNPGQLAALRDDPALAPSAVEELLRYLTIVQSGVARVAKDDLEIGGETVRAGEGVLFMISAANRDPEAFPWGDDLDITQDARRHLAFGFGVHQCLGQPLARVELQVALATLVRRLPGLRLAIPFEDVRFRTDMAIYGVHELPVAW</sequence>
<evidence type="ECO:0000256" key="5">
    <source>
        <dbReference type="ARBA" id="ARBA00023004"/>
    </source>
</evidence>
<proteinExistence type="inferred from homology"/>
<keyword evidence="6 7" id="KW-0503">Monooxygenase</keyword>
<comment type="similarity">
    <text evidence="1 7">Belongs to the cytochrome P450 family.</text>
</comment>
<dbReference type="GO" id="GO:0005506">
    <property type="term" value="F:iron ion binding"/>
    <property type="evidence" value="ECO:0007669"/>
    <property type="project" value="InterPro"/>
</dbReference>
<dbReference type="PRINTS" id="PR00359">
    <property type="entry name" value="BP450"/>
</dbReference>
<evidence type="ECO:0000256" key="6">
    <source>
        <dbReference type="ARBA" id="ARBA00023033"/>
    </source>
</evidence>
<dbReference type="HOGENOM" id="CLU_033716_1_1_11"/>
<accession>F8JNV6</accession>
<dbReference type="GO" id="GO:0016705">
    <property type="term" value="F:oxidoreductase activity, acting on paired donors, with incorporation or reduction of molecular oxygen"/>
    <property type="evidence" value="ECO:0007669"/>
    <property type="project" value="InterPro"/>
</dbReference>
<name>F8JNV6_STREN</name>
<dbReference type="PANTHER" id="PTHR46696:SF1">
    <property type="entry name" value="CYTOCHROME P450 YJIB-RELATED"/>
    <property type="match status" value="1"/>
</dbReference>
<dbReference type="GO" id="GO:0004497">
    <property type="term" value="F:monooxygenase activity"/>
    <property type="evidence" value="ECO:0007669"/>
    <property type="project" value="UniProtKB-KW"/>
</dbReference>
<evidence type="ECO:0000256" key="4">
    <source>
        <dbReference type="ARBA" id="ARBA00023002"/>
    </source>
</evidence>
<dbReference type="InterPro" id="IPR002397">
    <property type="entry name" value="Cyt_P450_B"/>
</dbReference>
<protein>
    <submittedName>
        <fullName evidence="8">Cytochrome P450 monooxygenase CYP105B2</fullName>
    </submittedName>
</protein>